<dbReference type="SUPFAM" id="SSF50814">
    <property type="entry name" value="Lipocalins"/>
    <property type="match status" value="1"/>
</dbReference>
<dbReference type="InterPro" id="IPR053892">
    <property type="entry name" value="MoaF-like"/>
</dbReference>
<comment type="caution">
    <text evidence="2">The sequence shown here is derived from an EMBL/GenBank/DDBJ whole genome shotgun (WGS) entry which is preliminary data.</text>
</comment>
<reference evidence="2 3" key="1">
    <citation type="submission" date="2019-09" db="EMBL/GenBank/DDBJ databases">
        <authorList>
            <person name="Khan S.A."/>
            <person name="Jeon C.O."/>
            <person name="Chun B.H."/>
            <person name="Jeong S.E."/>
        </authorList>
    </citation>
    <scope>NUCLEOTIDE SEQUENCE [LARGE SCALE GENOMIC DNA]</scope>
    <source>
        <strain evidence="2 3">KCTC 42508</strain>
    </source>
</reference>
<dbReference type="RefSeq" id="WP_154919217.1">
    <property type="nucleotide sequence ID" value="NZ_VUOE01000002.1"/>
</dbReference>
<feature type="domain" description="MoaF-like" evidence="1">
    <location>
        <begin position="33"/>
        <end position="124"/>
    </location>
</feature>
<dbReference type="InterPro" id="IPR012674">
    <property type="entry name" value="Calycin"/>
</dbReference>
<evidence type="ECO:0000313" key="2">
    <source>
        <dbReference type="EMBL" id="KAA2216971.1"/>
    </source>
</evidence>
<dbReference type="Proteomes" id="UP000323188">
    <property type="component" value="Unassembled WGS sequence"/>
</dbReference>
<sequence>MDKYRNPIFSCLMAVIFWNCSPNSSPKSEGLISKTLEYDYGESVYHLTIESDSTLHWTAVQGTEKGLQGREIYRANWISKDKLFITWGEENGTGVSQVLDFEKGKVFNHLLFGRELYAGEGSIKIVKDSL</sequence>
<protein>
    <recommendedName>
        <fullName evidence="1">MoaF-like domain-containing protein</fullName>
    </recommendedName>
</protein>
<accession>A0A5B2TQS7</accession>
<dbReference type="Gene3D" id="2.40.128.20">
    <property type="match status" value="1"/>
</dbReference>
<dbReference type="Pfam" id="PF22036">
    <property type="entry name" value="MoaF_like"/>
    <property type="match status" value="1"/>
</dbReference>
<dbReference type="AlphaFoldDB" id="A0A5B2TQS7"/>
<evidence type="ECO:0000313" key="3">
    <source>
        <dbReference type="Proteomes" id="UP000323188"/>
    </source>
</evidence>
<proteinExistence type="predicted"/>
<evidence type="ECO:0000259" key="1">
    <source>
        <dbReference type="Pfam" id="PF22036"/>
    </source>
</evidence>
<dbReference type="EMBL" id="VUOE01000002">
    <property type="protein sequence ID" value="KAA2216971.1"/>
    <property type="molecule type" value="Genomic_DNA"/>
</dbReference>
<name>A0A5B2TQS7_9FLAO</name>
<gene>
    <name evidence="2" type="ORF">F0361_13370</name>
</gene>
<organism evidence="2 3">
    <name type="scientific">Maribacter flavus</name>
    <dbReference type="NCBI Taxonomy" id="1658664"/>
    <lineage>
        <taxon>Bacteria</taxon>
        <taxon>Pseudomonadati</taxon>
        <taxon>Bacteroidota</taxon>
        <taxon>Flavobacteriia</taxon>
        <taxon>Flavobacteriales</taxon>
        <taxon>Flavobacteriaceae</taxon>
        <taxon>Maribacter</taxon>
    </lineage>
</organism>